<feature type="transmembrane region" description="Helical" evidence="1">
    <location>
        <begin position="57"/>
        <end position="75"/>
    </location>
</feature>
<dbReference type="EMBL" id="LR862131">
    <property type="protein sequence ID" value="CAD1836398.1"/>
    <property type="molecule type" value="Genomic_DNA"/>
</dbReference>
<organism evidence="2">
    <name type="scientific">Ananas comosus var. bracteatus</name>
    <name type="common">red pineapple</name>
    <dbReference type="NCBI Taxonomy" id="296719"/>
    <lineage>
        <taxon>Eukaryota</taxon>
        <taxon>Viridiplantae</taxon>
        <taxon>Streptophyta</taxon>
        <taxon>Embryophyta</taxon>
        <taxon>Tracheophyta</taxon>
        <taxon>Spermatophyta</taxon>
        <taxon>Magnoliopsida</taxon>
        <taxon>Liliopsida</taxon>
        <taxon>Poales</taxon>
        <taxon>Bromeliaceae</taxon>
        <taxon>Bromelioideae</taxon>
        <taxon>Ananas</taxon>
    </lineage>
</organism>
<evidence type="ECO:0000256" key="1">
    <source>
        <dbReference type="SAM" id="Phobius"/>
    </source>
</evidence>
<accession>A0A6V7Q0A4</accession>
<keyword evidence="1" id="KW-0472">Membrane</keyword>
<dbReference type="AlphaFoldDB" id="A0A6V7Q0A4"/>
<proteinExistence type="predicted"/>
<evidence type="ECO:0000313" key="2">
    <source>
        <dbReference type="EMBL" id="CAD1836398.1"/>
    </source>
</evidence>
<gene>
    <name evidence="2" type="ORF">CB5_LOCUS19609</name>
</gene>
<protein>
    <submittedName>
        <fullName evidence="2">Uncharacterized protein</fullName>
    </submittedName>
</protein>
<reference evidence="2" key="1">
    <citation type="submission" date="2020-07" db="EMBL/GenBank/DDBJ databases">
        <authorList>
            <person name="Lin J."/>
        </authorList>
    </citation>
    <scope>NUCLEOTIDE SEQUENCE</scope>
</reference>
<name>A0A6V7Q0A4_ANACO</name>
<keyword evidence="1" id="KW-0812">Transmembrane</keyword>
<keyword evidence="1" id="KW-1133">Transmembrane helix</keyword>
<sequence length="107" mass="11999">MISNVYGPTTAALRADFFHEIRAIADLSTARGQCSGTSMSYSLFRTRMDLCKRVPRLWSVWIALLSPVPGYLLFLDPPSEPSRDLGLTTRPLYFLPIPSFLMPICSD</sequence>